<evidence type="ECO:0000313" key="1">
    <source>
        <dbReference type="EMBL" id="KRQ02931.1"/>
    </source>
</evidence>
<accession>A0A0R3CZT7</accession>
<dbReference type="Proteomes" id="UP000051380">
    <property type="component" value="Unassembled WGS sequence"/>
</dbReference>
<protein>
    <recommendedName>
        <fullName evidence="3">DUF2817 domain-containing protein</fullName>
    </recommendedName>
</protein>
<name>A0A0R3CZT7_9BRAD</name>
<dbReference type="SUPFAM" id="SSF53187">
    <property type="entry name" value="Zn-dependent exopeptidases"/>
    <property type="match status" value="1"/>
</dbReference>
<gene>
    <name evidence="1" type="ORF">AOQ72_05450</name>
</gene>
<reference evidence="1 2" key="1">
    <citation type="submission" date="2015-09" db="EMBL/GenBank/DDBJ databases">
        <title>Draft Genome Sequence of the Strain BR 3267 (Bradyrhizobium yuanmingense) recommended as inoculant for cowpea in Brazil.</title>
        <authorList>
            <person name="Simoes-Araujo J.L."/>
            <person name="Zilli J.E."/>
        </authorList>
    </citation>
    <scope>NUCLEOTIDE SEQUENCE [LARGE SCALE GENOMIC DNA]</scope>
    <source>
        <strain evidence="1 2">BR3267</strain>
    </source>
</reference>
<dbReference type="InterPro" id="IPR021259">
    <property type="entry name" value="DUF2817"/>
</dbReference>
<evidence type="ECO:0008006" key="3">
    <source>
        <dbReference type="Google" id="ProtNLM"/>
    </source>
</evidence>
<dbReference type="AlphaFoldDB" id="A0A0R3CZT7"/>
<dbReference type="CDD" id="cd06233">
    <property type="entry name" value="M14-like"/>
    <property type="match status" value="1"/>
</dbReference>
<proteinExistence type="predicted"/>
<sequence>MLMDDAILNAVNKHFASNYFEARRKFRDYVRKAAVGEARVYPSPAYGPGGEELSTDVAWFGDRGAPKVGVLISATHGAEGYCGSAAQLDWVAERGYEQLKSDEAILLIHAINPYGFAWDRRVTQEGCDLNRNFIDFTASLPRNEGYDAIADSLVPSALDGPVFAAAEAAIERYRVAYGEMAYRKARTSGQYRHPTGMFFGGFGPSVARQTLERIVSDYSIASRQLVLIVDYHTGLGPYGYGELQCEQASGMTGYQRARDIFGHSVTSPDLGTSSSLVLNGTQDDYWQRLLGDRHVYVCLEFGTYPPEAARPVLRADHWLYAYGQAQIQTDFGRDIRKRVKQHYYPDRADWKEMVLCRTRQVHRQMIQGMRR</sequence>
<dbReference type="Pfam" id="PF10994">
    <property type="entry name" value="DUF2817"/>
    <property type="match status" value="1"/>
</dbReference>
<dbReference type="Gene3D" id="3.40.630.10">
    <property type="entry name" value="Zn peptidases"/>
    <property type="match status" value="1"/>
</dbReference>
<dbReference type="EMBL" id="LJYF01000001">
    <property type="protein sequence ID" value="KRQ02931.1"/>
    <property type="molecule type" value="Genomic_DNA"/>
</dbReference>
<evidence type="ECO:0000313" key="2">
    <source>
        <dbReference type="Proteomes" id="UP000051380"/>
    </source>
</evidence>
<comment type="caution">
    <text evidence="1">The sequence shown here is derived from an EMBL/GenBank/DDBJ whole genome shotgun (WGS) entry which is preliminary data.</text>
</comment>
<organism evidence="1 2">
    <name type="scientific">Bradyrhizobium yuanmingense</name>
    <dbReference type="NCBI Taxonomy" id="108015"/>
    <lineage>
        <taxon>Bacteria</taxon>
        <taxon>Pseudomonadati</taxon>
        <taxon>Pseudomonadota</taxon>
        <taxon>Alphaproteobacteria</taxon>
        <taxon>Hyphomicrobiales</taxon>
        <taxon>Nitrobacteraceae</taxon>
        <taxon>Bradyrhizobium</taxon>
    </lineage>
</organism>